<evidence type="ECO:0000256" key="1">
    <source>
        <dbReference type="SAM" id="Phobius"/>
    </source>
</evidence>
<dbReference type="GO" id="GO:0006508">
    <property type="term" value="P:proteolysis"/>
    <property type="evidence" value="ECO:0007669"/>
    <property type="project" value="UniProtKB-KW"/>
</dbReference>
<evidence type="ECO:0000313" key="2">
    <source>
        <dbReference type="EMBL" id="RNF17735.1"/>
    </source>
</evidence>
<name>A0A422PJ49_9TRYP</name>
<keyword evidence="3" id="KW-1185">Reference proteome</keyword>
<gene>
    <name evidence="2" type="ORF">Tco025E_04772</name>
</gene>
<proteinExistence type="predicted"/>
<dbReference type="AlphaFoldDB" id="A0A422PJ49"/>
<protein>
    <submittedName>
        <fullName evidence="2">Surface protease GP63</fullName>
    </submittedName>
</protein>
<reference evidence="2 3" key="1">
    <citation type="journal article" date="2018" name="BMC Genomics">
        <title>Genomic comparison of Trypanosoma conorhini and Trypanosoma rangeli to Trypanosoma cruzi strains of high and low virulence.</title>
        <authorList>
            <person name="Bradwell K.R."/>
            <person name="Koparde V.N."/>
            <person name="Matveyev A.V."/>
            <person name="Serrano M.G."/>
            <person name="Alves J.M."/>
            <person name="Parikh H."/>
            <person name="Huang B."/>
            <person name="Lee V."/>
            <person name="Espinosa-Alvarez O."/>
            <person name="Ortiz P.A."/>
            <person name="Costa-Martins A.G."/>
            <person name="Teixeira M.M."/>
            <person name="Buck G.A."/>
        </authorList>
    </citation>
    <scope>NUCLEOTIDE SEQUENCE [LARGE SCALE GENOMIC DNA]</scope>
    <source>
        <strain evidence="2 3">025E</strain>
    </source>
</reference>
<dbReference type="GeneID" id="40318383"/>
<dbReference type="GO" id="GO:0008233">
    <property type="term" value="F:peptidase activity"/>
    <property type="evidence" value="ECO:0007669"/>
    <property type="project" value="UniProtKB-KW"/>
</dbReference>
<keyword evidence="1" id="KW-1133">Transmembrane helix</keyword>
<feature type="transmembrane region" description="Helical" evidence="1">
    <location>
        <begin position="97"/>
        <end position="115"/>
    </location>
</feature>
<dbReference type="RefSeq" id="XP_029228238.1">
    <property type="nucleotide sequence ID" value="XM_029371677.1"/>
</dbReference>
<organism evidence="2 3">
    <name type="scientific">Trypanosoma conorhini</name>
    <dbReference type="NCBI Taxonomy" id="83891"/>
    <lineage>
        <taxon>Eukaryota</taxon>
        <taxon>Discoba</taxon>
        <taxon>Euglenozoa</taxon>
        <taxon>Kinetoplastea</taxon>
        <taxon>Metakinetoplastina</taxon>
        <taxon>Trypanosomatida</taxon>
        <taxon>Trypanosomatidae</taxon>
        <taxon>Trypanosoma</taxon>
    </lineage>
</organism>
<comment type="caution">
    <text evidence="2">The sequence shown here is derived from an EMBL/GenBank/DDBJ whole genome shotgun (WGS) entry which is preliminary data.</text>
</comment>
<accession>A0A422PJ49</accession>
<dbReference type="EMBL" id="MKKU01000254">
    <property type="protein sequence ID" value="RNF17735.1"/>
    <property type="molecule type" value="Genomic_DNA"/>
</dbReference>
<sequence>MRIGAHPSLLFPPPAVAAAAVYACAAPSPLRGTSRTTAVGSGPLFRIASSKLQRWLRAGAAARHPPAQCIASSSRSAASGRSGAGQRVRRMARGKRVCVGLLGVAVLAAAVALSAEEEGINNKKRFLQLWCLCLLV</sequence>
<keyword evidence="1" id="KW-0472">Membrane</keyword>
<keyword evidence="1" id="KW-0812">Transmembrane</keyword>
<evidence type="ECO:0000313" key="3">
    <source>
        <dbReference type="Proteomes" id="UP000284403"/>
    </source>
</evidence>
<keyword evidence="2" id="KW-0378">Hydrolase</keyword>
<dbReference type="Proteomes" id="UP000284403">
    <property type="component" value="Unassembled WGS sequence"/>
</dbReference>
<dbReference type="PROSITE" id="PS51257">
    <property type="entry name" value="PROKAR_LIPOPROTEIN"/>
    <property type="match status" value="1"/>
</dbReference>
<keyword evidence="2" id="KW-0645">Protease</keyword>